<evidence type="ECO:0000259" key="4">
    <source>
        <dbReference type="SMART" id="SM01359"/>
    </source>
</evidence>
<protein>
    <submittedName>
        <fullName evidence="6">MG2 domain-containing protein</fullName>
    </submittedName>
</protein>
<keyword evidence="2 3" id="KW-0732">Signal</keyword>
<dbReference type="Pfam" id="PF07703">
    <property type="entry name" value="A2M_BRD"/>
    <property type="match status" value="1"/>
</dbReference>
<dbReference type="PROSITE" id="PS51257">
    <property type="entry name" value="PROKAR_LIPOPROTEIN"/>
    <property type="match status" value="1"/>
</dbReference>
<evidence type="ECO:0000313" key="6">
    <source>
        <dbReference type="EMBL" id="UXX80516.1"/>
    </source>
</evidence>
<feature type="domain" description="Alpha-2-macroglobulin bait region" evidence="4">
    <location>
        <begin position="975"/>
        <end position="1117"/>
    </location>
</feature>
<organism evidence="6 7">
    <name type="scientific">Reichenbachiella carrageenanivorans</name>
    <dbReference type="NCBI Taxonomy" id="2979869"/>
    <lineage>
        <taxon>Bacteria</taxon>
        <taxon>Pseudomonadati</taxon>
        <taxon>Bacteroidota</taxon>
        <taxon>Cytophagia</taxon>
        <taxon>Cytophagales</taxon>
        <taxon>Reichenbachiellaceae</taxon>
        <taxon>Reichenbachiella</taxon>
    </lineage>
</organism>
<dbReference type="InterPro" id="IPR001599">
    <property type="entry name" value="Macroglobln_a2"/>
</dbReference>
<dbReference type="Gene3D" id="2.60.40.3710">
    <property type="match status" value="1"/>
</dbReference>
<sequence>MKKLLFILLVASFIFSCSQKNEPDQPNFDQAKSLFVDYISAYTSGVISAQSNVKIKLAKSVDEIKSGTELGSDIFQFEPKLKGKTYWEDDRTIIFQPEQKLTSGANYTVTFRLAKILPESKDKGEFKFGFRTIPQNFEVKMLGMALYDAQDLTKVKLTGQVQTADNVESTQVEQILSARQGSSNLTISWAHESPTRHAFVIENVQRGEAKSEVQVTWDGQAIQVDETNDLKYEIPSINDYKVLSVNIGRGKQDYISVLFSDPLMPKQNLKGFITLGNSEPRIVIDQNELKLYPTTEMEGTVKLKVFSKIKNSAGYTLKEDFTKELELTQAKPDVRMAVNSGTIIPNSEGLIIPFEAVGLKAVDVTVVQIFEDNVLQYLQVNSMGDDYQLNRVGRPIARKTINLLETGVTDLNEWNRYTLDIAEFTKVQPGAMYQIKLSFRKSQSAYFCPNAEEGELEALDNWDNQEESSNWDGYENYYSSNNYDWRERENPCSDSYYMYRSTPSKLVLASDLGLVAKKSDHGDLHVFITNMLDTQPLSDVSLAVYDYQQQAIGSAITNKDGQAKVKVKGKPFLLVAKSGEQMGYLKIDDGSSLSLSNFNVTGQKIQKGVKGFIYGERGVWRPGDDIFLTFILEDKESVLPKGYPIVLELNNPQGQLVKKVVKTEATSGMYSFQLKTNNDAPTGRWQAVLKAGGATFSKSLKIETIKPNRLKIELDFKKERLTALDENISGDLSVKWLHGATAGGLKAEYEMIVSPVKTTFIDYPNFKFDDESKYFYAERQEVFSGRLDANGFAKVNLSLNVENNPPGALKATFSGKVYEEGGNFSIDQVSIPYYPYTSFVGLKAPEGDKRGMLLTDEEHNIRVVSVDAKGQPVSRRNVEVELYKLDWRWWWDNSYDNIGNYVGRSYNTPLQSTTINTSNGEGNWDLKIDYPDWGRYYVKVTDPISGHSAGQVVYVDWPGWAGKGARGDAGGVSMLNFEVEKEKYQVGDLIKLTFPSAKGGRVLVSLETGKKVIQTFWVETEEKNTAVQFEATADMSPNVYVHISMIQPHAQTANDLPIRMYGIQSVEVIDPNTILKPQLAMPKELNPEQTFQVKVSEQNGRAMAYSVAMVDDGILDLTRYKTPSPWESFYAREALGVKTWDIYDDVIGAYGGKLERLLAIGGDGELKAPDAKKANRFKPVVKYLGPFFLKAGETAAHEITMPQYVGSVRTMVVAAHEGAYGAVDQTTAVKQSVMVLATLPRVAGPGEEMDLPVTLFVNDDKIKQVTVSIKEEGKLKVVGEKAQTVKFSKAGEQVVYFRLKAAEALGFAKVNVTAKGGNITAQHDIELDVRASNPEVVDVASKLIGASESWSAAYAPLGMKGTNGGLIELSSLPSLNLEQRLQYLIRYPHGCIEQTTSSVFAQLYLDEFMYLTEERKQKISTNIKAAIQRLNSFQTANGGMAYWPGGVEENDWGTNYAGHFLLEAKKKGYAVPEGLLSQWMKYQKRQANQWSKGGRRDNDLIQAYRLYTLALADEKAMGAMNRMKEMNNISNVAKWRLALAYALAGYQGPAETMIDGLTKTVEDYKGPSYTYGSRLRDRAMILETLAVLNRKEEAYPILDEIAQRMGDQKQWMSTQTTAYSLVAIAAYTKGAELNESMEFDVNVGSAVASFQKGKYVTQIQIDENEKSQPVVIKNKGNAPLYARLIRTGVPLVGQEQTGAQNIKMTVSYKDQKGNALSVSNLKQSTNFTAQVTVHHPGVRGEYRDLALTQIFPSGWEIINTRLNDIPGANTGDQPDYLDIRDDRAMQYFDLKPNEKKTFEIKLNASYKGKFYLPAVAIEAMYDNSIYARTSGQWVNVVE</sequence>
<dbReference type="InterPro" id="IPR002890">
    <property type="entry name" value="MG2"/>
</dbReference>
<evidence type="ECO:0000259" key="5">
    <source>
        <dbReference type="SMART" id="SM01360"/>
    </source>
</evidence>
<evidence type="ECO:0000256" key="2">
    <source>
        <dbReference type="ARBA" id="ARBA00022729"/>
    </source>
</evidence>
<dbReference type="InterPro" id="IPR041462">
    <property type="entry name" value="Bact_A2M_MG6"/>
</dbReference>
<dbReference type="PANTHER" id="PTHR40094:SF1">
    <property type="entry name" value="UBIQUITIN DOMAIN-CONTAINING PROTEIN"/>
    <property type="match status" value="1"/>
</dbReference>
<dbReference type="InterPro" id="IPR011626">
    <property type="entry name" value="Alpha-macroglobulin_TED"/>
</dbReference>
<gene>
    <name evidence="6" type="ORF">N7E81_05310</name>
</gene>
<dbReference type="Pfam" id="PF11974">
    <property type="entry name" value="bMG3"/>
    <property type="match status" value="1"/>
</dbReference>
<dbReference type="Pfam" id="PF17962">
    <property type="entry name" value="bMG6"/>
    <property type="match status" value="1"/>
</dbReference>
<dbReference type="InterPro" id="IPR047565">
    <property type="entry name" value="Alpha-macroglob_thiol-ester_cl"/>
</dbReference>
<dbReference type="InterPro" id="IPR041246">
    <property type="entry name" value="Bact_MG10"/>
</dbReference>
<dbReference type="RefSeq" id="WP_263052246.1">
    <property type="nucleotide sequence ID" value="NZ_CP106735.1"/>
</dbReference>
<dbReference type="CDD" id="cd02891">
    <property type="entry name" value="A2M_like"/>
    <property type="match status" value="1"/>
</dbReference>
<evidence type="ECO:0000256" key="1">
    <source>
        <dbReference type="ARBA" id="ARBA00010556"/>
    </source>
</evidence>
<dbReference type="InterPro" id="IPR008930">
    <property type="entry name" value="Terpenoid_cyclase/PrenylTrfase"/>
</dbReference>
<name>A0ABY6D2Y6_9BACT</name>
<dbReference type="Gene3D" id="2.60.40.1930">
    <property type="match status" value="1"/>
</dbReference>
<feature type="signal peptide" evidence="3">
    <location>
        <begin position="1"/>
        <end position="20"/>
    </location>
</feature>
<dbReference type="PANTHER" id="PTHR40094">
    <property type="entry name" value="ALPHA-2-MACROGLOBULIN HOMOLOG"/>
    <property type="match status" value="1"/>
</dbReference>
<dbReference type="InterPro" id="IPR011625">
    <property type="entry name" value="A2M_N_BRD"/>
</dbReference>
<dbReference type="Pfam" id="PF17973">
    <property type="entry name" value="bMG10"/>
    <property type="match status" value="1"/>
</dbReference>
<dbReference type="SMART" id="SM01360">
    <property type="entry name" value="A2M"/>
    <property type="match status" value="1"/>
</dbReference>
<proteinExistence type="inferred from homology"/>
<dbReference type="InterPro" id="IPR021868">
    <property type="entry name" value="Alpha_2_Macroglob_MG3"/>
</dbReference>
<dbReference type="Gene3D" id="1.50.10.20">
    <property type="match status" value="1"/>
</dbReference>
<feature type="domain" description="Alpha-2-macroglobulin" evidence="5">
    <location>
        <begin position="1180"/>
        <end position="1269"/>
    </location>
</feature>
<dbReference type="Pfam" id="PF17972">
    <property type="entry name" value="bMG5"/>
    <property type="match status" value="1"/>
</dbReference>
<dbReference type="SUPFAM" id="SSF48239">
    <property type="entry name" value="Terpenoid cyclases/Protein prenyltransferases"/>
    <property type="match status" value="1"/>
</dbReference>
<dbReference type="SMART" id="SM01419">
    <property type="entry name" value="Thiol-ester_cl"/>
    <property type="match status" value="1"/>
</dbReference>
<dbReference type="SMART" id="SM01359">
    <property type="entry name" value="A2M_N_2"/>
    <property type="match status" value="1"/>
</dbReference>
<evidence type="ECO:0000313" key="7">
    <source>
        <dbReference type="Proteomes" id="UP001062165"/>
    </source>
</evidence>
<feature type="chain" id="PRO_5046761743" evidence="3">
    <location>
        <begin position="21"/>
        <end position="1838"/>
    </location>
</feature>
<dbReference type="Pfam" id="PF07678">
    <property type="entry name" value="TED_complement"/>
    <property type="match status" value="1"/>
</dbReference>
<dbReference type="InterPro" id="IPR041203">
    <property type="entry name" value="Bact_A2M_MG5"/>
</dbReference>
<comment type="similarity">
    <text evidence="1">Belongs to the protease inhibitor I39 (alpha-2-macroglobulin) family. Bacterial alpha-2-macroglobulin subfamily.</text>
</comment>
<reference evidence="6" key="1">
    <citation type="submission" date="2022-10" db="EMBL/GenBank/DDBJ databases">
        <title>Comparative genomics and taxonomic characterization of three novel marine species of genus Reichenbachiella exhibiting antioxidant and polysaccharide degradation activities.</title>
        <authorList>
            <person name="Muhammad N."/>
            <person name="Lee Y.-J."/>
            <person name="Ko J."/>
            <person name="Kim S.-G."/>
        </authorList>
    </citation>
    <scope>NUCLEOTIDE SEQUENCE</scope>
    <source>
        <strain evidence="6">Wsw4-B4</strain>
    </source>
</reference>
<dbReference type="InterPro" id="IPR051802">
    <property type="entry name" value="YfhM-like"/>
</dbReference>
<dbReference type="Pfam" id="PF01835">
    <property type="entry name" value="MG2"/>
    <property type="match status" value="1"/>
</dbReference>
<dbReference type="EMBL" id="CP106735">
    <property type="protein sequence ID" value="UXX80516.1"/>
    <property type="molecule type" value="Genomic_DNA"/>
</dbReference>
<evidence type="ECO:0000256" key="3">
    <source>
        <dbReference type="SAM" id="SignalP"/>
    </source>
</evidence>
<keyword evidence="7" id="KW-1185">Reference proteome</keyword>
<dbReference type="Pfam" id="PF00207">
    <property type="entry name" value="A2M"/>
    <property type="match status" value="1"/>
</dbReference>
<dbReference type="Proteomes" id="UP001062165">
    <property type="component" value="Chromosome"/>
</dbReference>
<accession>A0ABY6D2Y6</accession>